<reference evidence="1" key="1">
    <citation type="journal article" date="2015" name="Nature">
        <title>Complex archaea that bridge the gap between prokaryotes and eukaryotes.</title>
        <authorList>
            <person name="Spang A."/>
            <person name="Saw J.H."/>
            <person name="Jorgensen S.L."/>
            <person name="Zaremba-Niedzwiedzka K."/>
            <person name="Martijn J."/>
            <person name="Lind A.E."/>
            <person name="van Eijk R."/>
            <person name="Schleper C."/>
            <person name="Guy L."/>
            <person name="Ettema T.J."/>
        </authorList>
    </citation>
    <scope>NUCLEOTIDE SEQUENCE</scope>
</reference>
<organism evidence="1">
    <name type="scientific">marine sediment metagenome</name>
    <dbReference type="NCBI Taxonomy" id="412755"/>
    <lineage>
        <taxon>unclassified sequences</taxon>
        <taxon>metagenomes</taxon>
        <taxon>ecological metagenomes</taxon>
    </lineage>
</organism>
<feature type="non-terminal residue" evidence="1">
    <location>
        <position position="1"/>
    </location>
</feature>
<dbReference type="AlphaFoldDB" id="A0A0F9GPC2"/>
<proteinExistence type="predicted"/>
<dbReference type="EMBL" id="LAZR01019494">
    <property type="protein sequence ID" value="KKL92336.1"/>
    <property type="molecule type" value="Genomic_DNA"/>
</dbReference>
<sequence>STFIFFVRGLAANNDYGTMVGTGNTAVSMLDNALAAKIAHGTSSGQMEHGAVSLAATADSSATESSLVITRSFTNSSGGSISVAETGVQVLTRDSAAANQFFLIIRDVLSSAVVVNNGQVITVTYTIKVTT</sequence>
<accession>A0A0F9GPC2</accession>
<evidence type="ECO:0000313" key="1">
    <source>
        <dbReference type="EMBL" id="KKL92336.1"/>
    </source>
</evidence>
<protein>
    <submittedName>
        <fullName evidence="1">Uncharacterized protein</fullName>
    </submittedName>
</protein>
<gene>
    <name evidence="1" type="ORF">LCGC14_1885690</name>
</gene>
<comment type="caution">
    <text evidence="1">The sequence shown here is derived from an EMBL/GenBank/DDBJ whole genome shotgun (WGS) entry which is preliminary data.</text>
</comment>
<name>A0A0F9GPC2_9ZZZZ</name>